<reference evidence="3" key="2">
    <citation type="submission" date="2025-08" db="UniProtKB">
        <authorList>
            <consortium name="Ensembl"/>
        </authorList>
    </citation>
    <scope>IDENTIFICATION</scope>
</reference>
<dbReference type="Proteomes" id="UP001501920">
    <property type="component" value="Chromosome 20"/>
</dbReference>
<dbReference type="AlphaFoldDB" id="A0AAR2KGM0"/>
<dbReference type="InterPro" id="IPR013783">
    <property type="entry name" value="Ig-like_fold"/>
</dbReference>
<evidence type="ECO:0000313" key="3">
    <source>
        <dbReference type="Ensembl" id="ENSPNAP00000061261.1"/>
    </source>
</evidence>
<dbReference type="Pfam" id="PF07686">
    <property type="entry name" value="V-set"/>
    <property type="match status" value="1"/>
</dbReference>
<evidence type="ECO:0000259" key="2">
    <source>
        <dbReference type="Pfam" id="PF07686"/>
    </source>
</evidence>
<name>A0AAR2KGM0_PYGNA</name>
<feature type="transmembrane region" description="Helical" evidence="1">
    <location>
        <begin position="51"/>
        <end position="68"/>
    </location>
</feature>
<evidence type="ECO:0000256" key="1">
    <source>
        <dbReference type="SAM" id="Phobius"/>
    </source>
</evidence>
<evidence type="ECO:0000313" key="4">
    <source>
        <dbReference type="Proteomes" id="UP001501920"/>
    </source>
</evidence>
<accession>A0AAR2KGM0</accession>
<feature type="domain" description="Immunoglobulin V-set" evidence="2">
    <location>
        <begin position="5"/>
        <end position="43"/>
    </location>
</feature>
<proteinExistence type="predicted"/>
<dbReference type="Gene3D" id="2.60.40.10">
    <property type="entry name" value="Immunoglobulins"/>
    <property type="match status" value="1"/>
</dbReference>
<reference evidence="3 4" key="1">
    <citation type="submission" date="2020-10" db="EMBL/GenBank/DDBJ databases">
        <title>Pygocentrus nattereri (red-bellied piranha) genome, fPygNat1, primary haplotype.</title>
        <authorList>
            <person name="Myers G."/>
            <person name="Meyer A."/>
            <person name="Karagic N."/>
            <person name="Pippel M."/>
            <person name="Winkler S."/>
            <person name="Tracey A."/>
            <person name="Wood J."/>
            <person name="Formenti G."/>
            <person name="Howe K."/>
            <person name="Fedrigo O."/>
            <person name="Jarvis E.D."/>
        </authorList>
    </citation>
    <scope>NUCLEOTIDE SEQUENCE [LARGE SCALE GENOMIC DNA]</scope>
</reference>
<dbReference type="InterPro" id="IPR036179">
    <property type="entry name" value="Ig-like_dom_sf"/>
</dbReference>
<keyword evidence="1" id="KW-0472">Membrane</keyword>
<keyword evidence="1" id="KW-0812">Transmembrane</keyword>
<dbReference type="Ensembl" id="ENSPNAT00000042382.1">
    <property type="protein sequence ID" value="ENSPNAP00000061261.1"/>
    <property type="gene ID" value="ENSPNAG00000033509.1"/>
</dbReference>
<protein>
    <recommendedName>
        <fullName evidence="2">Immunoglobulin V-set domain-containing protein</fullName>
    </recommendedName>
</protein>
<keyword evidence="1" id="KW-1133">Transmembrane helix</keyword>
<reference evidence="3" key="3">
    <citation type="submission" date="2025-09" db="UniProtKB">
        <authorList>
            <consortium name="Ensembl"/>
        </authorList>
    </citation>
    <scope>IDENTIFICATION</scope>
</reference>
<keyword evidence="4" id="KW-1185">Reference proteome</keyword>
<sequence length="123" mass="14318">MGVNSTFSSLTITAVTLSDSGLYYCSTLREKYMIFSTTTHLQIRDDCRSEFFMLVLLSALLFLLFIMLKYREQLREDSNSKVKEEKEDGEMMNYAALHFKKNRRSHRRAEAEDLHVVFSSVGQ</sequence>
<dbReference type="SUPFAM" id="SSF48726">
    <property type="entry name" value="Immunoglobulin"/>
    <property type="match status" value="1"/>
</dbReference>
<organism evidence="3 4">
    <name type="scientific">Pygocentrus nattereri</name>
    <name type="common">Red-bellied piranha</name>
    <dbReference type="NCBI Taxonomy" id="42514"/>
    <lineage>
        <taxon>Eukaryota</taxon>
        <taxon>Metazoa</taxon>
        <taxon>Chordata</taxon>
        <taxon>Craniata</taxon>
        <taxon>Vertebrata</taxon>
        <taxon>Euteleostomi</taxon>
        <taxon>Actinopterygii</taxon>
        <taxon>Neopterygii</taxon>
        <taxon>Teleostei</taxon>
        <taxon>Ostariophysi</taxon>
        <taxon>Characiformes</taxon>
        <taxon>Characoidei</taxon>
        <taxon>Pygocentrus</taxon>
    </lineage>
</organism>
<dbReference type="GeneTree" id="ENSGT01120000276869"/>
<dbReference type="InterPro" id="IPR013106">
    <property type="entry name" value="Ig_V-set"/>
</dbReference>